<dbReference type="InterPro" id="IPR002087">
    <property type="entry name" value="Anti_prolifrtn"/>
</dbReference>
<evidence type="ECO:0000313" key="5">
    <source>
        <dbReference type="Proteomes" id="UP000288216"/>
    </source>
</evidence>
<dbReference type="Pfam" id="PF07742">
    <property type="entry name" value="BTG"/>
    <property type="match status" value="1"/>
</dbReference>
<dbReference type="OMA" id="HTIARFD"/>
<organism evidence="4 5">
    <name type="scientific">Scyliorhinus torazame</name>
    <name type="common">Cloudy catshark</name>
    <name type="synonym">Catulus torazame</name>
    <dbReference type="NCBI Taxonomy" id="75743"/>
    <lineage>
        <taxon>Eukaryota</taxon>
        <taxon>Metazoa</taxon>
        <taxon>Chordata</taxon>
        <taxon>Craniata</taxon>
        <taxon>Vertebrata</taxon>
        <taxon>Chondrichthyes</taxon>
        <taxon>Elasmobranchii</taxon>
        <taxon>Galeomorphii</taxon>
        <taxon>Galeoidea</taxon>
        <taxon>Carcharhiniformes</taxon>
        <taxon>Scyliorhinidae</taxon>
        <taxon>Scyliorhinus</taxon>
    </lineage>
</organism>
<dbReference type="InterPro" id="IPR033332">
    <property type="entry name" value="BTG"/>
</dbReference>
<accession>A0A401QBI7</accession>
<dbReference type="SUPFAM" id="SSF160696">
    <property type="entry name" value="BTG domain-like"/>
    <property type="match status" value="1"/>
</dbReference>
<dbReference type="GO" id="GO:0005737">
    <property type="term" value="C:cytoplasm"/>
    <property type="evidence" value="ECO:0007669"/>
    <property type="project" value="TreeGrafter"/>
</dbReference>
<gene>
    <name evidence="4" type="ORF">scyTo_0021726</name>
</gene>
<dbReference type="STRING" id="75743.A0A401QBI7"/>
<dbReference type="OrthoDB" id="19928at2759"/>
<dbReference type="SMART" id="SM00099">
    <property type="entry name" value="btg1"/>
    <property type="match status" value="1"/>
</dbReference>
<proteinExistence type="inferred from homology"/>
<dbReference type="Gene3D" id="3.90.640.90">
    <property type="entry name" value="Anti-proliferative protein, N-terminal domain"/>
    <property type="match status" value="1"/>
</dbReference>
<evidence type="ECO:0000313" key="4">
    <source>
        <dbReference type="EMBL" id="GCB82743.1"/>
    </source>
</evidence>
<dbReference type="PANTHER" id="PTHR22978:SF5">
    <property type="entry name" value="PROTEIN BTG4"/>
    <property type="match status" value="1"/>
</dbReference>
<evidence type="ECO:0000256" key="2">
    <source>
        <dbReference type="SAM" id="MobiDB-lite"/>
    </source>
</evidence>
<evidence type="ECO:0000256" key="1">
    <source>
        <dbReference type="ARBA" id="ARBA00007989"/>
    </source>
</evidence>
<dbReference type="GO" id="GO:0005634">
    <property type="term" value="C:nucleus"/>
    <property type="evidence" value="ECO:0007669"/>
    <property type="project" value="TreeGrafter"/>
</dbReference>
<comment type="similarity">
    <text evidence="1">Belongs to the BTG family.</text>
</comment>
<reference evidence="4 5" key="1">
    <citation type="journal article" date="2018" name="Nat. Ecol. Evol.">
        <title>Shark genomes provide insights into elasmobranch evolution and the origin of vertebrates.</title>
        <authorList>
            <person name="Hara Y"/>
            <person name="Yamaguchi K"/>
            <person name="Onimaru K"/>
            <person name="Kadota M"/>
            <person name="Koyanagi M"/>
            <person name="Keeley SD"/>
            <person name="Tatsumi K"/>
            <person name="Tanaka K"/>
            <person name="Motone F"/>
            <person name="Kageyama Y"/>
            <person name="Nozu R"/>
            <person name="Adachi N"/>
            <person name="Nishimura O"/>
            <person name="Nakagawa R"/>
            <person name="Tanegashima C"/>
            <person name="Kiyatake I"/>
            <person name="Matsumoto R"/>
            <person name="Murakumo K"/>
            <person name="Nishida K"/>
            <person name="Terakita A"/>
            <person name="Kuratani S"/>
            <person name="Sato K"/>
            <person name="Hyodo S Kuraku.S."/>
        </authorList>
    </citation>
    <scope>NUCLEOTIDE SEQUENCE [LARGE SCALE GENOMIC DNA]</scope>
</reference>
<comment type="caution">
    <text evidence="4">The sequence shown here is derived from an EMBL/GenBank/DDBJ whole genome shotgun (WGS) entry which is preliminary data.</text>
</comment>
<dbReference type="AlphaFoldDB" id="A0A401QBI7"/>
<dbReference type="EMBL" id="BFAA01019847">
    <property type="protein sequence ID" value="GCB82743.1"/>
    <property type="molecule type" value="Genomic_DNA"/>
</dbReference>
<dbReference type="Proteomes" id="UP000288216">
    <property type="component" value="Unassembled WGS sequence"/>
</dbReference>
<evidence type="ECO:0000259" key="3">
    <source>
        <dbReference type="SMART" id="SM00099"/>
    </source>
</evidence>
<name>A0A401QBI7_SCYTO</name>
<dbReference type="PANTHER" id="PTHR22978">
    <property type="entry name" value="B-CELL TRANSLOCATION GENE"/>
    <property type="match status" value="1"/>
</dbReference>
<dbReference type="InterPro" id="IPR036054">
    <property type="entry name" value="BTG-like_sf"/>
</dbReference>
<sequence>CIRVNKNEPLDPVLFHACVESNIDYSSLELPKELTIWVDPYEVWCRCGEKNRPFIVARLESHSTDSEIFKYISSAAERATSDYYSGTSSDEESYKDPRSSSASYTESAHLAGEEETFKTKNIPIVNNPNSIYQFEAYTNFKGRGSPVEEPQTIPTVNNPKSIYQGNDYYSHPAWPKIRKRFPDDYSFHLQKNYRVSNLVTFPRLDRYHWVNTKR</sequence>
<feature type="non-terminal residue" evidence="4">
    <location>
        <position position="1"/>
    </location>
</feature>
<feature type="region of interest" description="Disordered" evidence="2">
    <location>
        <begin position="82"/>
        <end position="106"/>
    </location>
</feature>
<protein>
    <recommendedName>
        <fullName evidence="3">Anti-proliferative protein domain-containing protein</fullName>
    </recommendedName>
</protein>
<feature type="domain" description="Anti-proliferative protein" evidence="3">
    <location>
        <begin position="1"/>
        <end position="50"/>
    </location>
</feature>
<keyword evidence="5" id="KW-1185">Reference proteome</keyword>